<protein>
    <submittedName>
        <fullName evidence="1">Uncharacterized protein</fullName>
    </submittedName>
</protein>
<gene>
    <name evidence="1" type="ORF">QFC19_007604</name>
</gene>
<evidence type="ECO:0000313" key="2">
    <source>
        <dbReference type="Proteomes" id="UP001241377"/>
    </source>
</evidence>
<reference evidence="1" key="1">
    <citation type="submission" date="2023-04" db="EMBL/GenBank/DDBJ databases">
        <title>Draft Genome sequencing of Naganishia species isolated from polar environments using Oxford Nanopore Technology.</title>
        <authorList>
            <person name="Leo P."/>
            <person name="Venkateswaran K."/>
        </authorList>
    </citation>
    <scope>NUCLEOTIDE SEQUENCE</scope>
    <source>
        <strain evidence="1">MNA-CCFEE 5261</strain>
    </source>
</reference>
<sequence length="812" mass="90312">MDPMDTDLPIEPVDDSPVFRASLAGLDAKAYAVRKTCKTALQAAHTVYELLEKLEAAEAELFETLDTLKQQIVKVDAKGKDGHNHTRDETGVVKDLRAWKMNERMEERQQLETLVTSRIKAIQTDLKSKGLGGGGALNTFEEQAKMHYQAVGKHLLPSTNAKYESDRSQARQLVADTDYALSRYTIHSQLLWSAPPYSPPCLDLAICLNMWLSGVLPESPSIDGLAKDLTAEPNVVLRSPDQMRGNIRAEVDTVPGAPFQGTRRRLRTLSQKASMPTLLTTSPSTATLVIQPLKSVATIKEQLCEELELMSRQKQALERAWRERETRQIQLSSISAEAHQQATLIETEQPNSKRQSFQSSRLDSSAKLQAIAEANSPAQSKRMKKSLGMGKRLRGMIQSASFSSNLSLKAFNEPSPGAGSPSAAPRQSMQLDSSSTTSSQIMTRPQPEKRHSFTANSSSRPSSYCSPFLPSPILPSDENGFTSNSELFPTTIPQVLQLQPGSGATHASKQVYRDLQSRSGMQVLEDELHRESAGRKREGMLWTSGIWEDVATSSNKGGDRKERAKWDHCWVVLAGCKLYEYRDALSCKPELDHETIDLQFANARQGRDTDRRFTFEIVTPQYGKRMYQTTSYEDMKRSGSFYQLELDDDMRNAVLLADPIVVSPETTEQQAFTANKGMIPELAPSETMTQERFDDVLSSIPTPSSPADMVLLRKIANQPGNQTCSDCGRPIKGETSQRWATISIHNNPQVLFICIRCAGVHRSFGTHISKVRSPDLDKWTDAAILTARAWGNARGNQIWERNKPPGEKPKDE</sequence>
<keyword evidence="2" id="KW-1185">Reference proteome</keyword>
<name>A0ACC2V8C4_9TREE</name>
<accession>A0ACC2V8C4</accession>
<proteinExistence type="predicted"/>
<dbReference type="Proteomes" id="UP001241377">
    <property type="component" value="Unassembled WGS sequence"/>
</dbReference>
<comment type="caution">
    <text evidence="1">The sequence shown here is derived from an EMBL/GenBank/DDBJ whole genome shotgun (WGS) entry which is preliminary data.</text>
</comment>
<organism evidence="1 2">
    <name type="scientific">Naganishia cerealis</name>
    <dbReference type="NCBI Taxonomy" id="610337"/>
    <lineage>
        <taxon>Eukaryota</taxon>
        <taxon>Fungi</taxon>
        <taxon>Dikarya</taxon>
        <taxon>Basidiomycota</taxon>
        <taxon>Agaricomycotina</taxon>
        <taxon>Tremellomycetes</taxon>
        <taxon>Filobasidiales</taxon>
        <taxon>Filobasidiaceae</taxon>
        <taxon>Naganishia</taxon>
    </lineage>
</organism>
<evidence type="ECO:0000313" key="1">
    <source>
        <dbReference type="EMBL" id="KAJ9095360.1"/>
    </source>
</evidence>
<dbReference type="EMBL" id="JASBWR010000102">
    <property type="protein sequence ID" value="KAJ9095360.1"/>
    <property type="molecule type" value="Genomic_DNA"/>
</dbReference>